<comment type="similarity">
    <text evidence="2">Belongs to the class-I aminoacyl-tRNA synthetase family. Glutamate--tRNA ligase type 1 subfamily.</text>
</comment>
<dbReference type="InterPro" id="IPR020751">
    <property type="entry name" value="aa-tRNA-synth_I_codon-bd_sub2"/>
</dbReference>
<evidence type="ECO:0000256" key="2">
    <source>
        <dbReference type="ARBA" id="ARBA00007894"/>
    </source>
</evidence>
<sequence length="428" mass="49128">MNNSVRVRFAPSPTGYPHVGNMRSALFAWLLARHSGGSFIVRIEDTDVARKVEGAVEAILDSLRWLGLDWDEGPYFQSQRLELYREAARCLVTQGDAYHCYCSPQRLAEMRAEQVRRKQPPGYDRRCRYLTQEERDKKEAEGITPVVRFKTPLEGQTRFSDLIWGEVVFENSTIDDFVLLKSDGYPTYHLANVVDDHQMEITHVLRAEEWLSSTPRHMLLYQALGLEPPQFAHLPMLLGADRAKLSKRHGAVSVAEYREQGYLPEAMVNFLALLGWSLDDKTEILSRQELIDNFSLERVSRTPAIFNRDKFNWMNGVYIRSLTADEFYEAVEPYLMMDKAAGEAVISDEKYVRNILPLIQERAKTLVEVAELTQFFFVSELAYNADLLISKDMSRESATEALDITKQRLEQLTLFDAESLEAVLRPLA</sequence>
<dbReference type="InterPro" id="IPR049940">
    <property type="entry name" value="GluQ/Sye"/>
</dbReference>
<evidence type="ECO:0000256" key="6">
    <source>
        <dbReference type="ARBA" id="ARBA00022840"/>
    </source>
</evidence>
<keyword evidence="7" id="KW-0648">Protein biosynthesis</keyword>
<evidence type="ECO:0000313" key="12">
    <source>
        <dbReference type="EMBL" id="GAH92173.1"/>
    </source>
</evidence>
<dbReference type="InterPro" id="IPR014729">
    <property type="entry name" value="Rossmann-like_a/b/a_fold"/>
</dbReference>
<evidence type="ECO:0000259" key="10">
    <source>
        <dbReference type="Pfam" id="PF00749"/>
    </source>
</evidence>
<keyword evidence="4" id="KW-0436">Ligase</keyword>
<dbReference type="InterPro" id="IPR020058">
    <property type="entry name" value="Glu/Gln-tRNA-synth_Ib_cat-dom"/>
</dbReference>
<keyword evidence="8" id="KW-0030">Aminoacyl-tRNA synthetase</keyword>
<dbReference type="PANTHER" id="PTHR43311">
    <property type="entry name" value="GLUTAMATE--TRNA LIGASE"/>
    <property type="match status" value="1"/>
</dbReference>
<dbReference type="FunFam" id="3.40.50.620:FF:000045">
    <property type="entry name" value="Glutamate--tRNA ligase, mitochondrial"/>
    <property type="match status" value="1"/>
</dbReference>
<organism evidence="12">
    <name type="scientific">marine sediment metagenome</name>
    <dbReference type="NCBI Taxonomy" id="412755"/>
    <lineage>
        <taxon>unclassified sequences</taxon>
        <taxon>metagenomes</taxon>
        <taxon>ecological metagenomes</taxon>
    </lineage>
</organism>
<feature type="domain" description="Glutamyl/glutaminyl-tRNA synthetase class Ib catalytic" evidence="10">
    <location>
        <begin position="5"/>
        <end position="313"/>
    </location>
</feature>
<dbReference type="InterPro" id="IPR001412">
    <property type="entry name" value="aa-tRNA-synth_I_CS"/>
</dbReference>
<dbReference type="GO" id="GO:0000049">
    <property type="term" value="F:tRNA binding"/>
    <property type="evidence" value="ECO:0007669"/>
    <property type="project" value="InterPro"/>
</dbReference>
<evidence type="ECO:0000256" key="8">
    <source>
        <dbReference type="ARBA" id="ARBA00023146"/>
    </source>
</evidence>
<proteinExistence type="inferred from homology"/>
<dbReference type="Gene3D" id="3.40.50.620">
    <property type="entry name" value="HUPs"/>
    <property type="match status" value="1"/>
</dbReference>
<dbReference type="NCBIfam" id="TIGR00464">
    <property type="entry name" value="gltX_bact"/>
    <property type="match status" value="1"/>
</dbReference>
<dbReference type="SUPFAM" id="SSF52374">
    <property type="entry name" value="Nucleotidylyl transferase"/>
    <property type="match status" value="1"/>
</dbReference>
<dbReference type="InterPro" id="IPR008925">
    <property type="entry name" value="aa_tRNA-synth_I_cd-bd_sf"/>
</dbReference>
<dbReference type="PRINTS" id="PR00987">
    <property type="entry name" value="TRNASYNTHGLU"/>
</dbReference>
<dbReference type="GO" id="GO:0006424">
    <property type="term" value="P:glutamyl-tRNA aminoacylation"/>
    <property type="evidence" value="ECO:0007669"/>
    <property type="project" value="InterPro"/>
</dbReference>
<name>X1LDG1_9ZZZZ</name>
<protein>
    <recommendedName>
        <fullName evidence="3">glutamate--tRNA ligase</fullName>
        <ecNumber evidence="3">6.1.1.17</ecNumber>
    </recommendedName>
    <alternativeName>
        <fullName evidence="9">Glutamyl-tRNA synthetase</fullName>
    </alternativeName>
</protein>
<dbReference type="GO" id="GO:0004818">
    <property type="term" value="F:glutamate-tRNA ligase activity"/>
    <property type="evidence" value="ECO:0007669"/>
    <property type="project" value="UniProtKB-EC"/>
</dbReference>
<evidence type="ECO:0000256" key="5">
    <source>
        <dbReference type="ARBA" id="ARBA00022741"/>
    </source>
</evidence>
<dbReference type="PROSITE" id="PS00178">
    <property type="entry name" value="AA_TRNA_LIGASE_I"/>
    <property type="match status" value="1"/>
</dbReference>
<evidence type="ECO:0000256" key="4">
    <source>
        <dbReference type="ARBA" id="ARBA00022598"/>
    </source>
</evidence>
<reference evidence="12" key="1">
    <citation type="journal article" date="2014" name="Front. Microbiol.">
        <title>High frequency of phylogenetically diverse reductive dehalogenase-homologous genes in deep subseafloor sedimentary metagenomes.</title>
        <authorList>
            <person name="Kawai M."/>
            <person name="Futagami T."/>
            <person name="Toyoda A."/>
            <person name="Takaki Y."/>
            <person name="Nishi S."/>
            <person name="Hori S."/>
            <person name="Arai W."/>
            <person name="Tsubouchi T."/>
            <person name="Morono Y."/>
            <person name="Uchiyama I."/>
            <person name="Ito T."/>
            <person name="Fujiyama A."/>
            <person name="Inagaki F."/>
            <person name="Takami H."/>
        </authorList>
    </citation>
    <scope>NUCLEOTIDE SEQUENCE</scope>
    <source>
        <strain evidence="12">Expedition CK06-06</strain>
    </source>
</reference>
<dbReference type="GO" id="GO:0005829">
    <property type="term" value="C:cytosol"/>
    <property type="evidence" value="ECO:0007669"/>
    <property type="project" value="TreeGrafter"/>
</dbReference>
<comment type="subcellular location">
    <subcellularLocation>
        <location evidence="1">Mitochondrion</location>
    </subcellularLocation>
</comment>
<dbReference type="PANTHER" id="PTHR43311:SF2">
    <property type="entry name" value="GLUTAMATE--TRNA LIGASE, MITOCHONDRIAL-RELATED"/>
    <property type="match status" value="1"/>
</dbReference>
<feature type="non-terminal residue" evidence="12">
    <location>
        <position position="428"/>
    </location>
</feature>
<dbReference type="GO" id="GO:0008270">
    <property type="term" value="F:zinc ion binding"/>
    <property type="evidence" value="ECO:0007669"/>
    <property type="project" value="InterPro"/>
</dbReference>
<dbReference type="AlphaFoldDB" id="X1LDG1"/>
<keyword evidence="5" id="KW-0547">Nucleotide-binding</keyword>
<evidence type="ECO:0000256" key="1">
    <source>
        <dbReference type="ARBA" id="ARBA00004173"/>
    </source>
</evidence>
<evidence type="ECO:0000256" key="3">
    <source>
        <dbReference type="ARBA" id="ARBA00012835"/>
    </source>
</evidence>
<dbReference type="InterPro" id="IPR004527">
    <property type="entry name" value="Glu-tRNA-ligase_bac/mito"/>
</dbReference>
<dbReference type="HAMAP" id="MF_00022">
    <property type="entry name" value="Glu_tRNA_synth_type1"/>
    <property type="match status" value="1"/>
</dbReference>
<dbReference type="EC" id="6.1.1.17" evidence="3"/>
<accession>X1LDG1</accession>
<gene>
    <name evidence="12" type="ORF">S06H3_06329</name>
</gene>
<comment type="caution">
    <text evidence="12">The sequence shown here is derived from an EMBL/GenBank/DDBJ whole genome shotgun (WGS) entry which is preliminary data.</text>
</comment>
<dbReference type="CDD" id="cd00808">
    <property type="entry name" value="GluRS_core"/>
    <property type="match status" value="1"/>
</dbReference>
<dbReference type="Pfam" id="PF00749">
    <property type="entry name" value="tRNA-synt_1c"/>
    <property type="match status" value="1"/>
</dbReference>
<evidence type="ECO:0000259" key="11">
    <source>
        <dbReference type="Pfam" id="PF19269"/>
    </source>
</evidence>
<dbReference type="Pfam" id="PF19269">
    <property type="entry name" value="Anticodon_2"/>
    <property type="match status" value="1"/>
</dbReference>
<evidence type="ECO:0000256" key="7">
    <source>
        <dbReference type="ARBA" id="ARBA00022917"/>
    </source>
</evidence>
<dbReference type="EMBL" id="BARV01002453">
    <property type="protein sequence ID" value="GAH92173.1"/>
    <property type="molecule type" value="Genomic_DNA"/>
</dbReference>
<feature type="domain" description="Aminoacyl-tRNA synthetase class I anticodon-binding" evidence="11">
    <location>
        <begin position="326"/>
        <end position="427"/>
    </location>
</feature>
<dbReference type="InterPro" id="IPR000924">
    <property type="entry name" value="Glu/Gln-tRNA-synth"/>
</dbReference>
<dbReference type="InterPro" id="IPR033910">
    <property type="entry name" value="GluRS_core"/>
</dbReference>
<evidence type="ECO:0000256" key="9">
    <source>
        <dbReference type="ARBA" id="ARBA00030865"/>
    </source>
</evidence>
<dbReference type="Gene3D" id="1.10.10.350">
    <property type="match status" value="1"/>
</dbReference>
<dbReference type="InterPro" id="IPR045462">
    <property type="entry name" value="aa-tRNA-synth_I_cd-bd"/>
</dbReference>
<keyword evidence="6" id="KW-0067">ATP-binding</keyword>
<dbReference type="SUPFAM" id="SSF48163">
    <property type="entry name" value="An anticodon-binding domain of class I aminoacyl-tRNA synthetases"/>
    <property type="match status" value="1"/>
</dbReference>
<dbReference type="GO" id="GO:0005739">
    <property type="term" value="C:mitochondrion"/>
    <property type="evidence" value="ECO:0007669"/>
    <property type="project" value="UniProtKB-SubCell"/>
</dbReference>
<dbReference type="GO" id="GO:0005524">
    <property type="term" value="F:ATP binding"/>
    <property type="evidence" value="ECO:0007669"/>
    <property type="project" value="UniProtKB-KW"/>
</dbReference>